<reference evidence="2 3" key="1">
    <citation type="journal article" date="2016" name="Nat. Commun.">
        <title>Thousands of microbial genomes shed light on interconnected biogeochemical processes in an aquifer system.</title>
        <authorList>
            <person name="Anantharaman K."/>
            <person name="Brown C.T."/>
            <person name="Hug L.A."/>
            <person name="Sharon I."/>
            <person name="Castelle C.J."/>
            <person name="Probst A.J."/>
            <person name="Thomas B.C."/>
            <person name="Singh A."/>
            <person name="Wilkins M.J."/>
            <person name="Karaoz U."/>
            <person name="Brodie E.L."/>
            <person name="Williams K.H."/>
            <person name="Hubbard S.S."/>
            <person name="Banfield J.F."/>
        </authorList>
    </citation>
    <scope>NUCLEOTIDE SEQUENCE [LARGE SCALE GENOMIC DNA]</scope>
</reference>
<name>A0A1F6T488_9PROT</name>
<organism evidence="2 3">
    <name type="scientific">Candidatus Muproteobacteria bacterium RBG_16_62_13</name>
    <dbReference type="NCBI Taxonomy" id="1817756"/>
    <lineage>
        <taxon>Bacteria</taxon>
        <taxon>Pseudomonadati</taxon>
        <taxon>Pseudomonadota</taxon>
        <taxon>Candidatus Muproteobacteria</taxon>
    </lineage>
</organism>
<evidence type="ECO:0000256" key="1">
    <source>
        <dbReference type="SAM" id="Phobius"/>
    </source>
</evidence>
<feature type="transmembrane region" description="Helical" evidence="1">
    <location>
        <begin position="63"/>
        <end position="88"/>
    </location>
</feature>
<gene>
    <name evidence="2" type="ORF">A2140_03270</name>
</gene>
<keyword evidence="1" id="KW-0472">Membrane</keyword>
<evidence type="ECO:0000313" key="3">
    <source>
        <dbReference type="Proteomes" id="UP000178379"/>
    </source>
</evidence>
<protein>
    <submittedName>
        <fullName evidence="2">Uncharacterized protein</fullName>
    </submittedName>
</protein>
<dbReference type="AlphaFoldDB" id="A0A1F6T488"/>
<dbReference type="Proteomes" id="UP000178379">
    <property type="component" value="Unassembled WGS sequence"/>
</dbReference>
<accession>A0A1F6T488</accession>
<dbReference type="STRING" id="1817756.A2140_03270"/>
<comment type="caution">
    <text evidence="2">The sequence shown here is derived from an EMBL/GenBank/DDBJ whole genome shotgun (WGS) entry which is preliminary data.</text>
</comment>
<dbReference type="EMBL" id="MFSQ01000080">
    <property type="protein sequence ID" value="OGI39825.1"/>
    <property type="molecule type" value="Genomic_DNA"/>
</dbReference>
<feature type="transmembrane region" description="Helical" evidence="1">
    <location>
        <begin position="7"/>
        <end position="31"/>
    </location>
</feature>
<keyword evidence="1" id="KW-0812">Transmembrane</keyword>
<evidence type="ECO:0000313" key="2">
    <source>
        <dbReference type="EMBL" id="OGI39825.1"/>
    </source>
</evidence>
<dbReference type="Pfam" id="PF18926">
    <property type="entry name" value="DUF5676"/>
    <property type="match status" value="1"/>
</dbReference>
<keyword evidence="1" id="KW-1133">Transmembrane helix</keyword>
<proteinExistence type="predicted"/>
<dbReference type="InterPro" id="IPR044020">
    <property type="entry name" value="DUF5676"/>
</dbReference>
<sequence>MEKLNPWVVGGALAVTAAVLYSACAAAFVLAPSATLGFFDAWFHGLNLADLQAGAKPFTVGGFVYGLAGIVAYAFVSGVVFAACYNLLRR</sequence>